<dbReference type="PANTHER" id="PTHR37604:SF1">
    <property type="entry name" value="TRANSCRIPTION INITIATION FACTOR TFIID SUBUNIT"/>
    <property type="match status" value="1"/>
</dbReference>
<feature type="compositionally biased region" description="Basic and acidic residues" evidence="5">
    <location>
        <begin position="490"/>
        <end position="503"/>
    </location>
</feature>
<dbReference type="Pfam" id="PF07524">
    <property type="entry name" value="Bromo_TP"/>
    <property type="match status" value="1"/>
</dbReference>
<evidence type="ECO:0000256" key="4">
    <source>
        <dbReference type="ARBA" id="ARBA00023242"/>
    </source>
</evidence>
<evidence type="ECO:0000256" key="1">
    <source>
        <dbReference type="ARBA" id="ARBA00004123"/>
    </source>
</evidence>
<dbReference type="PANTHER" id="PTHR37604">
    <property type="entry name" value="TRANSCRIPTION INITIATION FACTOR TFIID SUBUNIT"/>
    <property type="match status" value="1"/>
</dbReference>
<dbReference type="AlphaFoldDB" id="A0AAD3T951"/>
<feature type="domain" description="Bromodomain associated" evidence="6">
    <location>
        <begin position="334"/>
        <end position="399"/>
    </location>
</feature>
<keyword evidence="4" id="KW-0539">Nucleus</keyword>
<protein>
    <recommendedName>
        <fullName evidence="6">Bromodomain associated domain-containing protein</fullName>
    </recommendedName>
</protein>
<evidence type="ECO:0000259" key="6">
    <source>
        <dbReference type="Pfam" id="PF07524"/>
    </source>
</evidence>
<comment type="caution">
    <text evidence="7">The sequence shown here is derived from an EMBL/GenBank/DDBJ whole genome shotgun (WGS) entry which is preliminary data.</text>
</comment>
<evidence type="ECO:0000256" key="3">
    <source>
        <dbReference type="ARBA" id="ARBA00023163"/>
    </source>
</evidence>
<dbReference type="GO" id="GO:0046982">
    <property type="term" value="F:protein heterodimerization activity"/>
    <property type="evidence" value="ECO:0007669"/>
    <property type="project" value="InterPro"/>
</dbReference>
<comment type="subcellular location">
    <subcellularLocation>
        <location evidence="1">Nucleus</location>
    </subcellularLocation>
</comment>
<keyword evidence="2" id="KW-0805">Transcription regulation</keyword>
<evidence type="ECO:0000256" key="2">
    <source>
        <dbReference type="ARBA" id="ARBA00023015"/>
    </source>
</evidence>
<dbReference type="Proteomes" id="UP001279734">
    <property type="component" value="Unassembled WGS sequence"/>
</dbReference>
<evidence type="ECO:0000313" key="8">
    <source>
        <dbReference type="Proteomes" id="UP001279734"/>
    </source>
</evidence>
<dbReference type="InterPro" id="IPR009072">
    <property type="entry name" value="Histone-fold"/>
</dbReference>
<evidence type="ECO:0000256" key="5">
    <source>
        <dbReference type="SAM" id="MobiDB-lite"/>
    </source>
</evidence>
<dbReference type="InterPro" id="IPR006565">
    <property type="entry name" value="BTP"/>
</dbReference>
<reference evidence="7" key="1">
    <citation type="submission" date="2023-05" db="EMBL/GenBank/DDBJ databases">
        <title>Nepenthes gracilis genome sequencing.</title>
        <authorList>
            <person name="Fukushima K."/>
        </authorList>
    </citation>
    <scope>NUCLEOTIDE SEQUENCE</scope>
    <source>
        <strain evidence="7">SING2019-196</strain>
    </source>
</reference>
<keyword evidence="8" id="KW-1185">Reference proteome</keyword>
<feature type="region of interest" description="Disordered" evidence="5">
    <location>
        <begin position="121"/>
        <end position="144"/>
    </location>
</feature>
<feature type="region of interest" description="Disordered" evidence="5">
    <location>
        <begin position="470"/>
        <end position="515"/>
    </location>
</feature>
<organism evidence="7 8">
    <name type="scientific">Nepenthes gracilis</name>
    <name type="common">Slender pitcher plant</name>
    <dbReference type="NCBI Taxonomy" id="150966"/>
    <lineage>
        <taxon>Eukaryota</taxon>
        <taxon>Viridiplantae</taxon>
        <taxon>Streptophyta</taxon>
        <taxon>Embryophyta</taxon>
        <taxon>Tracheophyta</taxon>
        <taxon>Spermatophyta</taxon>
        <taxon>Magnoliopsida</taxon>
        <taxon>eudicotyledons</taxon>
        <taxon>Gunneridae</taxon>
        <taxon>Pentapetalae</taxon>
        <taxon>Caryophyllales</taxon>
        <taxon>Nepenthaceae</taxon>
        <taxon>Nepenthes</taxon>
    </lineage>
</organism>
<keyword evidence="3" id="KW-0804">Transcription</keyword>
<sequence length="601" mass="67315">MALLGDDGRGYELARKLESCGVWRSWLGDSLYANFVHSLSSSSAWEAFLRADDSKSRAQIQLQLRARALLFDKAAISLFLRVNPISPLSLSNSVSKLNPSYLQLHGDDVYFTLEDGVQQRDGVTSNTAPPKIQSKGAMGVGSRHSEIEIDSVSQRLRQEDFPDTWYNQFIEKYRSSIPYKSSSADRDSDMRTPSEMSNFVKLLEGHKRRRITFKDDHYASFGNPIMERLNMQPSSALDGDNLSDDSTHFFPETMFMMNCVPDSAIAPRSAGEEKQKAEFFGVLDMLPQLTTKSSIMIERLGIRPEYLSMEQGPGQCRTRVGSDRKRKLPSQEQAVEMSKKVIARLLTNLGFDGATETAMEVLSQFLSCHICKLGRMLKVLADSYRKQCSAIELIRIFLHTAGYGNLGALAELVKDGRNSAQQNPQQVQAIQSQLLLSHQNPLQLPQQISRQMHPQMQQVVHPQNLAFQQQQMLERMRRRQTPSPRPASSLDKERPLAEVKIENPSDPPLDGNASSTINGRHPQLQFRQHINAALQKIQAQSGGQFRQLTSFQIPQTPTQSVGIARAPPVKVEGFQELMGGDTPLKHDSDESKLTSLTSPSK</sequence>
<dbReference type="Gene3D" id="1.10.20.10">
    <property type="entry name" value="Histone, subunit A"/>
    <property type="match status" value="1"/>
</dbReference>
<feature type="compositionally biased region" description="Basic and acidic residues" evidence="5">
    <location>
        <begin position="583"/>
        <end position="592"/>
    </location>
</feature>
<feature type="region of interest" description="Disordered" evidence="5">
    <location>
        <begin position="312"/>
        <end position="332"/>
    </location>
</feature>
<gene>
    <name evidence="7" type="ORF">Nepgr_026507</name>
</gene>
<feature type="region of interest" description="Disordered" evidence="5">
    <location>
        <begin position="578"/>
        <end position="601"/>
    </location>
</feature>
<accession>A0AAD3T951</accession>
<evidence type="ECO:0000313" key="7">
    <source>
        <dbReference type="EMBL" id="GMH24664.1"/>
    </source>
</evidence>
<dbReference type="GO" id="GO:0005634">
    <property type="term" value="C:nucleus"/>
    <property type="evidence" value="ECO:0007669"/>
    <property type="project" value="UniProtKB-SubCell"/>
</dbReference>
<proteinExistence type="predicted"/>
<name>A0AAD3T951_NEPGR</name>
<dbReference type="EMBL" id="BSYO01000028">
    <property type="protein sequence ID" value="GMH24664.1"/>
    <property type="molecule type" value="Genomic_DNA"/>
</dbReference>